<protein>
    <recommendedName>
        <fullName evidence="4">F-box domain-containing protein</fullName>
    </recommendedName>
</protein>
<dbReference type="Proteomes" id="UP001362999">
    <property type="component" value="Unassembled WGS sequence"/>
</dbReference>
<dbReference type="EMBL" id="JAWWNJ010000083">
    <property type="protein sequence ID" value="KAK7001445.1"/>
    <property type="molecule type" value="Genomic_DNA"/>
</dbReference>
<gene>
    <name evidence="2" type="ORF">R3P38DRAFT_1795861</name>
</gene>
<name>A0AAW0A6C9_9AGAR</name>
<feature type="coiled-coil region" evidence="1">
    <location>
        <begin position="34"/>
        <end position="68"/>
    </location>
</feature>
<organism evidence="2 3">
    <name type="scientific">Favolaschia claudopus</name>
    <dbReference type="NCBI Taxonomy" id="2862362"/>
    <lineage>
        <taxon>Eukaryota</taxon>
        <taxon>Fungi</taxon>
        <taxon>Dikarya</taxon>
        <taxon>Basidiomycota</taxon>
        <taxon>Agaricomycotina</taxon>
        <taxon>Agaricomycetes</taxon>
        <taxon>Agaricomycetidae</taxon>
        <taxon>Agaricales</taxon>
        <taxon>Marasmiineae</taxon>
        <taxon>Mycenaceae</taxon>
        <taxon>Favolaschia</taxon>
    </lineage>
</organism>
<sequence>MSSPFASRLGTNYCPTRDEIRDIQRLIAEPTHQIDSLNEAIAHLQKALQKLEENRTDLESYVEKHKALISPIRRIPHEILSEIFILVGCMSTPGSSDSEALLLAGSVCRSWRILSLEMPHLQASSRSDSPSSVTKEASLTQSSAIPVDGAWTRTILNTSMAATTRPDDQRKTAAPSNKRGFMSKFVVSRDNIPQTPSKEDPSLRFSRLSKRSKDLMRQLLNVDGESSVQVSMKWEHFTKVHKPLLIASNNFIGRRSLFCSSCVKWASITIQIFRVQASGSILQTPQMFPSLFTNLTPTPLFTPIFLENS</sequence>
<evidence type="ECO:0008006" key="4">
    <source>
        <dbReference type="Google" id="ProtNLM"/>
    </source>
</evidence>
<keyword evidence="3" id="KW-1185">Reference proteome</keyword>
<accession>A0AAW0A6C9</accession>
<evidence type="ECO:0000313" key="3">
    <source>
        <dbReference type="Proteomes" id="UP001362999"/>
    </source>
</evidence>
<reference evidence="2 3" key="1">
    <citation type="journal article" date="2024" name="J Genomics">
        <title>Draft genome sequencing and assembly of Favolaschia claudopus CIRM-BRFM 2984 isolated from oak limbs.</title>
        <authorList>
            <person name="Navarro D."/>
            <person name="Drula E."/>
            <person name="Chaduli D."/>
            <person name="Cazenave R."/>
            <person name="Ahrendt S."/>
            <person name="Wang J."/>
            <person name="Lipzen A."/>
            <person name="Daum C."/>
            <person name="Barry K."/>
            <person name="Grigoriev I.V."/>
            <person name="Favel A."/>
            <person name="Rosso M.N."/>
            <person name="Martin F."/>
        </authorList>
    </citation>
    <scope>NUCLEOTIDE SEQUENCE [LARGE SCALE GENOMIC DNA]</scope>
    <source>
        <strain evidence="2 3">CIRM-BRFM 2984</strain>
    </source>
</reference>
<dbReference type="AlphaFoldDB" id="A0AAW0A6C9"/>
<evidence type="ECO:0000313" key="2">
    <source>
        <dbReference type="EMBL" id="KAK7001445.1"/>
    </source>
</evidence>
<evidence type="ECO:0000256" key="1">
    <source>
        <dbReference type="SAM" id="Coils"/>
    </source>
</evidence>
<proteinExistence type="predicted"/>
<keyword evidence="1" id="KW-0175">Coiled coil</keyword>
<comment type="caution">
    <text evidence="2">The sequence shown here is derived from an EMBL/GenBank/DDBJ whole genome shotgun (WGS) entry which is preliminary data.</text>
</comment>